<gene>
    <name evidence="2" type="ORF">TWF694_002500</name>
</gene>
<dbReference type="EMBL" id="JAVHJO010000011">
    <property type="protein sequence ID" value="KAK6533562.1"/>
    <property type="molecule type" value="Genomic_DNA"/>
</dbReference>
<protein>
    <submittedName>
        <fullName evidence="2">Uncharacterized protein</fullName>
    </submittedName>
</protein>
<feature type="chain" id="PRO_5043463130" evidence="1">
    <location>
        <begin position="16"/>
        <end position="155"/>
    </location>
</feature>
<evidence type="ECO:0000313" key="3">
    <source>
        <dbReference type="Proteomes" id="UP001365542"/>
    </source>
</evidence>
<evidence type="ECO:0000256" key="1">
    <source>
        <dbReference type="SAM" id="SignalP"/>
    </source>
</evidence>
<dbReference type="Proteomes" id="UP001365542">
    <property type="component" value="Unassembled WGS sequence"/>
</dbReference>
<proteinExistence type="predicted"/>
<feature type="signal peptide" evidence="1">
    <location>
        <begin position="1"/>
        <end position="15"/>
    </location>
</feature>
<accession>A0AAV9X3J9</accession>
<evidence type="ECO:0000313" key="2">
    <source>
        <dbReference type="EMBL" id="KAK6533562.1"/>
    </source>
</evidence>
<keyword evidence="3" id="KW-1185">Reference proteome</keyword>
<organism evidence="2 3">
    <name type="scientific">Orbilia ellipsospora</name>
    <dbReference type="NCBI Taxonomy" id="2528407"/>
    <lineage>
        <taxon>Eukaryota</taxon>
        <taxon>Fungi</taxon>
        <taxon>Dikarya</taxon>
        <taxon>Ascomycota</taxon>
        <taxon>Pezizomycotina</taxon>
        <taxon>Orbiliomycetes</taxon>
        <taxon>Orbiliales</taxon>
        <taxon>Orbiliaceae</taxon>
        <taxon>Orbilia</taxon>
    </lineage>
</organism>
<dbReference type="AlphaFoldDB" id="A0AAV9X3J9"/>
<sequence length="155" mass="16108">MKFLAALALLTAVSATPIIDAAVDAAAPEEAELERRCFGSWQPIGCYSTGSTGQFASTTSTQSGGGAWTWCTTWCSINAPAATYANLNSQVTPYGISSVCDCGTGPSTGTSYNPAYQCTNPCAHSPYTVAQCQDGSCNCGGPRAYTVFQKVQICK</sequence>
<comment type="caution">
    <text evidence="2">The sequence shown here is derived from an EMBL/GenBank/DDBJ whole genome shotgun (WGS) entry which is preliminary data.</text>
</comment>
<reference evidence="2 3" key="1">
    <citation type="submission" date="2019-10" db="EMBL/GenBank/DDBJ databases">
        <authorList>
            <person name="Palmer J.M."/>
        </authorList>
    </citation>
    <scope>NUCLEOTIDE SEQUENCE [LARGE SCALE GENOMIC DNA]</scope>
    <source>
        <strain evidence="2 3">TWF694</strain>
    </source>
</reference>
<name>A0AAV9X3J9_9PEZI</name>
<keyword evidence="1" id="KW-0732">Signal</keyword>